<protein>
    <submittedName>
        <fullName evidence="2">Uncharacterized protein</fullName>
    </submittedName>
</protein>
<keyword evidence="1" id="KW-0732">Signal</keyword>
<evidence type="ECO:0000313" key="3">
    <source>
        <dbReference type="Proteomes" id="UP000749559"/>
    </source>
</evidence>
<dbReference type="AlphaFoldDB" id="A0A8S4PZR8"/>
<evidence type="ECO:0000313" key="2">
    <source>
        <dbReference type="EMBL" id="CAH1799302.1"/>
    </source>
</evidence>
<feature type="non-terminal residue" evidence="2">
    <location>
        <position position="1"/>
    </location>
</feature>
<organism evidence="2 3">
    <name type="scientific">Owenia fusiformis</name>
    <name type="common">Polychaete worm</name>
    <dbReference type="NCBI Taxonomy" id="6347"/>
    <lineage>
        <taxon>Eukaryota</taxon>
        <taxon>Metazoa</taxon>
        <taxon>Spiralia</taxon>
        <taxon>Lophotrochozoa</taxon>
        <taxon>Annelida</taxon>
        <taxon>Polychaeta</taxon>
        <taxon>Sedentaria</taxon>
        <taxon>Canalipalpata</taxon>
        <taxon>Sabellida</taxon>
        <taxon>Oweniida</taxon>
        <taxon>Oweniidae</taxon>
        <taxon>Owenia</taxon>
    </lineage>
</organism>
<sequence length="187" mass="21393">MYLKQTVVIIVVLTLFQKICEAVTLTQVNTQSCFTTEKEIKSLQDIKNVIGELKKLAGYIYRQPPGETVVLDKIHMGIVFSAKQAIWELHAVYRNTECILADQLKTLSEKLKILRKGFNAGNADTLVIQIEVLQLTVSKIIEIKDESRASDIMKSIKYNRTTYISHDEMTDILKDLVEEYPSQMSMY</sequence>
<keyword evidence="3" id="KW-1185">Reference proteome</keyword>
<reference evidence="2" key="1">
    <citation type="submission" date="2022-03" db="EMBL/GenBank/DDBJ databases">
        <authorList>
            <person name="Martin C."/>
        </authorList>
    </citation>
    <scope>NUCLEOTIDE SEQUENCE</scope>
</reference>
<gene>
    <name evidence="2" type="ORF">OFUS_LOCUS23328</name>
</gene>
<accession>A0A8S4PZR8</accession>
<feature type="chain" id="PRO_5035764553" evidence="1">
    <location>
        <begin position="23"/>
        <end position="187"/>
    </location>
</feature>
<comment type="caution">
    <text evidence="2">The sequence shown here is derived from an EMBL/GenBank/DDBJ whole genome shotgun (WGS) entry which is preliminary data.</text>
</comment>
<dbReference type="EMBL" id="CAIIXF020000011">
    <property type="protein sequence ID" value="CAH1799302.1"/>
    <property type="molecule type" value="Genomic_DNA"/>
</dbReference>
<feature type="signal peptide" evidence="1">
    <location>
        <begin position="1"/>
        <end position="22"/>
    </location>
</feature>
<evidence type="ECO:0000256" key="1">
    <source>
        <dbReference type="SAM" id="SignalP"/>
    </source>
</evidence>
<name>A0A8S4PZR8_OWEFU</name>
<dbReference type="Proteomes" id="UP000749559">
    <property type="component" value="Unassembled WGS sequence"/>
</dbReference>
<proteinExistence type="predicted"/>